<dbReference type="EMBL" id="LSCR01000042">
    <property type="protein sequence ID" value="KXB33028.1"/>
    <property type="molecule type" value="Genomic_DNA"/>
</dbReference>
<comment type="caution">
    <text evidence="7">The sequence shown here is derived from an EMBL/GenBank/DDBJ whole genome shotgun (WGS) entry which is preliminary data.</text>
</comment>
<keyword evidence="4 5" id="KW-0687">Ribonucleoprotein</keyword>
<sequence>MAEKTLKVTLVRSAVASVKKDQTATCRAMGLRKISDVAILPDNPSVRGMIFKVKHLVTVEEN</sequence>
<dbReference type="InterPro" id="IPR036919">
    <property type="entry name" value="Ribo_uL30_ferredoxin-like_sf"/>
</dbReference>
<accession>A0A133XQ25</accession>
<comment type="subunit">
    <text evidence="2 5">Part of the 50S ribosomal subunit.</text>
</comment>
<evidence type="ECO:0000256" key="4">
    <source>
        <dbReference type="ARBA" id="ARBA00023274"/>
    </source>
</evidence>
<dbReference type="STRING" id="1393034.HMPREF3192_01399"/>
<dbReference type="InterPro" id="IPR016082">
    <property type="entry name" value="Ribosomal_uL30_ferredoxin-like"/>
</dbReference>
<evidence type="ECO:0000313" key="7">
    <source>
        <dbReference type="EMBL" id="KXB33028.1"/>
    </source>
</evidence>
<reference evidence="8" key="1">
    <citation type="submission" date="2016-01" db="EMBL/GenBank/DDBJ databases">
        <authorList>
            <person name="Mitreva M."/>
            <person name="Pepin K.H."/>
            <person name="Mihindukulasuriya K.A."/>
            <person name="Fulton R."/>
            <person name="Fronick C."/>
            <person name="O'Laughlin M."/>
            <person name="Miner T."/>
            <person name="Herter B."/>
            <person name="Rosa B.A."/>
            <person name="Cordes M."/>
            <person name="Tomlinson C."/>
            <person name="Wollam A."/>
            <person name="Palsikar V.B."/>
            <person name="Mardis E.R."/>
            <person name="Wilson R.K."/>
        </authorList>
    </citation>
    <scope>NUCLEOTIDE SEQUENCE [LARGE SCALE GENOMIC DNA]</scope>
    <source>
        <strain evidence="8">DNF00019</strain>
    </source>
</reference>
<evidence type="ECO:0000259" key="6">
    <source>
        <dbReference type="Pfam" id="PF00327"/>
    </source>
</evidence>
<dbReference type="PANTHER" id="PTHR15892:SF2">
    <property type="entry name" value="LARGE RIBOSOMAL SUBUNIT PROTEIN UL30M"/>
    <property type="match status" value="1"/>
</dbReference>
<dbReference type="Proteomes" id="UP000070675">
    <property type="component" value="Unassembled WGS sequence"/>
</dbReference>
<comment type="similarity">
    <text evidence="1 5">Belongs to the universal ribosomal protein uL30 family.</text>
</comment>
<keyword evidence="8" id="KW-1185">Reference proteome</keyword>
<organism evidence="7 8">
    <name type="scientific">Atopobium deltae</name>
    <dbReference type="NCBI Taxonomy" id="1393034"/>
    <lineage>
        <taxon>Bacteria</taxon>
        <taxon>Bacillati</taxon>
        <taxon>Actinomycetota</taxon>
        <taxon>Coriobacteriia</taxon>
        <taxon>Coriobacteriales</taxon>
        <taxon>Atopobiaceae</taxon>
        <taxon>Atopobium</taxon>
    </lineage>
</organism>
<dbReference type="CDD" id="cd01658">
    <property type="entry name" value="Ribosomal_L30"/>
    <property type="match status" value="1"/>
</dbReference>
<dbReference type="PATRIC" id="fig|1393034.3.peg.1362"/>
<dbReference type="SUPFAM" id="SSF55129">
    <property type="entry name" value="Ribosomal protein L30p/L7e"/>
    <property type="match status" value="1"/>
</dbReference>
<feature type="domain" description="Large ribosomal subunit protein uL30-like ferredoxin-like fold" evidence="6">
    <location>
        <begin position="6"/>
        <end position="57"/>
    </location>
</feature>
<dbReference type="Pfam" id="PF00327">
    <property type="entry name" value="Ribosomal_L30"/>
    <property type="match status" value="1"/>
</dbReference>
<dbReference type="GO" id="GO:0003735">
    <property type="term" value="F:structural constituent of ribosome"/>
    <property type="evidence" value="ECO:0007669"/>
    <property type="project" value="InterPro"/>
</dbReference>
<dbReference type="PANTHER" id="PTHR15892">
    <property type="entry name" value="MITOCHONDRIAL RIBOSOMAL PROTEIN L30"/>
    <property type="match status" value="1"/>
</dbReference>
<dbReference type="Gene3D" id="3.30.1390.20">
    <property type="entry name" value="Ribosomal protein L30, ferredoxin-like fold domain"/>
    <property type="match status" value="1"/>
</dbReference>
<protein>
    <recommendedName>
        <fullName evidence="5">Large ribosomal subunit protein uL30</fullName>
    </recommendedName>
</protein>
<dbReference type="GO" id="GO:0006412">
    <property type="term" value="P:translation"/>
    <property type="evidence" value="ECO:0007669"/>
    <property type="project" value="UniProtKB-UniRule"/>
</dbReference>
<dbReference type="GO" id="GO:0022625">
    <property type="term" value="C:cytosolic large ribosomal subunit"/>
    <property type="evidence" value="ECO:0007669"/>
    <property type="project" value="TreeGrafter"/>
</dbReference>
<gene>
    <name evidence="5" type="primary">rpmD</name>
    <name evidence="7" type="ORF">HMPREF3192_01399</name>
</gene>
<dbReference type="InterPro" id="IPR005996">
    <property type="entry name" value="Ribosomal_uL30_bac-type"/>
</dbReference>
<evidence type="ECO:0000256" key="1">
    <source>
        <dbReference type="ARBA" id="ARBA00007594"/>
    </source>
</evidence>
<dbReference type="RefSeq" id="WP_066306474.1">
    <property type="nucleotide sequence ID" value="NZ_KQ959516.1"/>
</dbReference>
<dbReference type="AlphaFoldDB" id="A0A133XQ25"/>
<dbReference type="OrthoDB" id="9812790at2"/>
<dbReference type="HAMAP" id="MF_01371_B">
    <property type="entry name" value="Ribosomal_uL30_B"/>
    <property type="match status" value="1"/>
</dbReference>
<evidence type="ECO:0000313" key="8">
    <source>
        <dbReference type="Proteomes" id="UP000070675"/>
    </source>
</evidence>
<keyword evidence="3 5" id="KW-0689">Ribosomal protein</keyword>
<proteinExistence type="inferred from homology"/>
<evidence type="ECO:0000256" key="5">
    <source>
        <dbReference type="HAMAP-Rule" id="MF_01371"/>
    </source>
</evidence>
<dbReference type="PIRSF" id="PIRSF002211">
    <property type="entry name" value="Ribosomal_L30_bac-type"/>
    <property type="match status" value="1"/>
</dbReference>
<evidence type="ECO:0000256" key="3">
    <source>
        <dbReference type="ARBA" id="ARBA00022980"/>
    </source>
</evidence>
<dbReference type="NCBIfam" id="TIGR01308">
    <property type="entry name" value="rpmD_bact"/>
    <property type="match status" value="1"/>
</dbReference>
<evidence type="ECO:0000256" key="2">
    <source>
        <dbReference type="ARBA" id="ARBA00011838"/>
    </source>
</evidence>
<name>A0A133XQ25_9ACTN</name>